<evidence type="ECO:0000259" key="1">
    <source>
        <dbReference type="Pfam" id="PF09037"/>
    </source>
</evidence>
<dbReference type="InterPro" id="IPR015124">
    <property type="entry name" value="Stf0"/>
</dbReference>
<organism evidence="2 3">
    <name type="scientific">Devosia litorisediminis</name>
    <dbReference type="NCBI Taxonomy" id="2829817"/>
    <lineage>
        <taxon>Bacteria</taxon>
        <taxon>Pseudomonadati</taxon>
        <taxon>Pseudomonadota</taxon>
        <taxon>Alphaproteobacteria</taxon>
        <taxon>Hyphomicrobiales</taxon>
        <taxon>Devosiaceae</taxon>
        <taxon>Devosia</taxon>
    </lineage>
</organism>
<sequence length="251" mass="27069">MSASSYIICATPRSGSTMLCDLLTATHVAGRPASYYRAQDITYWADQMQVPAGLPDGPAFERAYLEALKRYASNGTGTFGLRLMYGSLAELLSRLALIYPDQSRDRGLLEAALGSVTYLHLSRGDKLAQAISRLKAEQSGLWHRAADGSVREGSDTPGQPVYDFAALQGFIAAAQADDHAWNNWFARHGITPHAITYEKLAADPKTALRGVLNALGRNPALADQLKPQTARLADGISAEWAACFAHDSAKT</sequence>
<gene>
    <name evidence="2" type="ORF">KD146_15840</name>
</gene>
<dbReference type="Proteomes" id="UP000678281">
    <property type="component" value="Unassembled WGS sequence"/>
</dbReference>
<comment type="caution">
    <text evidence="2">The sequence shown here is derived from an EMBL/GenBank/DDBJ whole genome shotgun (WGS) entry which is preliminary data.</text>
</comment>
<name>A0A942EA61_9HYPH</name>
<keyword evidence="3" id="KW-1185">Reference proteome</keyword>
<protein>
    <submittedName>
        <fullName evidence="2">Stf0 sulfotransferase</fullName>
    </submittedName>
</protein>
<dbReference type="InterPro" id="IPR027417">
    <property type="entry name" value="P-loop_NTPase"/>
</dbReference>
<dbReference type="Pfam" id="PF09037">
    <property type="entry name" value="Sulphotransf"/>
    <property type="match status" value="1"/>
</dbReference>
<dbReference type="EMBL" id="JAGXTP010000003">
    <property type="protein sequence ID" value="MBS3850172.1"/>
    <property type="molecule type" value="Genomic_DNA"/>
</dbReference>
<reference evidence="2" key="1">
    <citation type="submission" date="2021-04" db="EMBL/GenBank/DDBJ databases">
        <title>Devosia litorisediminis sp. nov., isolated from a sand dune.</title>
        <authorList>
            <person name="Park S."/>
            <person name="Yoon J.-H."/>
        </authorList>
    </citation>
    <scope>NUCLEOTIDE SEQUENCE</scope>
    <source>
        <strain evidence="2">BSSL-BM10</strain>
    </source>
</reference>
<dbReference type="RefSeq" id="WP_212659807.1">
    <property type="nucleotide sequence ID" value="NZ_JAGXTP010000003.1"/>
</dbReference>
<dbReference type="Gene3D" id="3.40.50.300">
    <property type="entry name" value="P-loop containing nucleotide triphosphate hydrolases"/>
    <property type="match status" value="1"/>
</dbReference>
<evidence type="ECO:0000313" key="2">
    <source>
        <dbReference type="EMBL" id="MBS3850172.1"/>
    </source>
</evidence>
<accession>A0A942EA61</accession>
<dbReference type="SUPFAM" id="SSF52540">
    <property type="entry name" value="P-loop containing nucleoside triphosphate hydrolases"/>
    <property type="match status" value="1"/>
</dbReference>
<proteinExistence type="predicted"/>
<dbReference type="PIRSF" id="PIRSF021497">
    <property type="entry name" value="Sulphotransferase_Stf0"/>
    <property type="match status" value="1"/>
</dbReference>
<feature type="domain" description="Sulphotransferase Stf0" evidence="1">
    <location>
        <begin position="5"/>
        <end position="246"/>
    </location>
</feature>
<dbReference type="InterPro" id="IPR024628">
    <property type="entry name" value="Sulfotransferase_Stf0_dom"/>
</dbReference>
<dbReference type="AlphaFoldDB" id="A0A942EA61"/>
<evidence type="ECO:0000313" key="3">
    <source>
        <dbReference type="Proteomes" id="UP000678281"/>
    </source>
</evidence>
<dbReference type="GO" id="GO:0016740">
    <property type="term" value="F:transferase activity"/>
    <property type="evidence" value="ECO:0007669"/>
    <property type="project" value="InterPro"/>
</dbReference>